<keyword evidence="2" id="KW-1185">Reference proteome</keyword>
<dbReference type="Proteomes" id="UP001165283">
    <property type="component" value="Unassembled WGS sequence"/>
</dbReference>
<reference evidence="1" key="1">
    <citation type="submission" date="2021-04" db="EMBL/GenBank/DDBJ databases">
        <title>Pseudonocardia sp. nov., isolated from sandy soil of mangrove forest.</title>
        <authorList>
            <person name="Zan Z."/>
            <person name="Huang R."/>
            <person name="Liu W."/>
        </authorList>
    </citation>
    <scope>NUCLEOTIDE SEQUENCE</scope>
    <source>
        <strain evidence="1">S2-4</strain>
    </source>
</reference>
<evidence type="ECO:0000313" key="1">
    <source>
        <dbReference type="EMBL" id="MCO1657479.1"/>
    </source>
</evidence>
<name>A0ABT1A3P5_9PSEU</name>
<accession>A0ABT1A3P5</accession>
<sequence length="156" mass="16434">MTVPTPDEATAALAELAAGRRAVAAEERRRVPVLLGAWSALALLDYAAKDHVPDRRVRRLITGLCQVTTLGLGLLDHRARPVQPVSVDPADTGPRAAAPMAVALAGWVVAERLLVRGLRRSGAAHPNTLAGIALAVGRPVGYLGVQRLLPRPRTDG</sequence>
<protein>
    <submittedName>
        <fullName evidence="1">Uncharacterized protein</fullName>
    </submittedName>
</protein>
<evidence type="ECO:0000313" key="2">
    <source>
        <dbReference type="Proteomes" id="UP001165283"/>
    </source>
</evidence>
<gene>
    <name evidence="1" type="ORF">KDL28_20690</name>
</gene>
<dbReference type="RefSeq" id="WP_252441133.1">
    <property type="nucleotide sequence ID" value="NZ_JAGSOV010000042.1"/>
</dbReference>
<proteinExistence type="predicted"/>
<organism evidence="1 2">
    <name type="scientific">Pseudonocardia humida</name>
    <dbReference type="NCBI Taxonomy" id="2800819"/>
    <lineage>
        <taxon>Bacteria</taxon>
        <taxon>Bacillati</taxon>
        <taxon>Actinomycetota</taxon>
        <taxon>Actinomycetes</taxon>
        <taxon>Pseudonocardiales</taxon>
        <taxon>Pseudonocardiaceae</taxon>
        <taxon>Pseudonocardia</taxon>
    </lineage>
</organism>
<dbReference type="EMBL" id="JAGSOV010000042">
    <property type="protein sequence ID" value="MCO1657479.1"/>
    <property type="molecule type" value="Genomic_DNA"/>
</dbReference>
<comment type="caution">
    <text evidence="1">The sequence shown here is derived from an EMBL/GenBank/DDBJ whole genome shotgun (WGS) entry which is preliminary data.</text>
</comment>